<dbReference type="OrthoDB" id="2973014at2"/>
<evidence type="ECO:0000313" key="4">
    <source>
        <dbReference type="Proteomes" id="UP000199258"/>
    </source>
</evidence>
<evidence type="ECO:0000313" key="3">
    <source>
        <dbReference type="EMBL" id="SDI00124.1"/>
    </source>
</evidence>
<dbReference type="EMBL" id="FNDT01000005">
    <property type="protein sequence ID" value="SDI00124.1"/>
    <property type="molecule type" value="Genomic_DNA"/>
</dbReference>
<dbReference type="InterPro" id="IPR051448">
    <property type="entry name" value="CdaR-like_regulators"/>
</dbReference>
<evidence type="ECO:0000259" key="2">
    <source>
        <dbReference type="Pfam" id="PF13556"/>
    </source>
</evidence>
<feature type="domain" description="Purine catabolism PurC-like" evidence="1">
    <location>
        <begin position="5"/>
        <end position="124"/>
    </location>
</feature>
<dbReference type="PANTHER" id="PTHR33744:SF7">
    <property type="entry name" value="PUCR FAMILY TRANSCRIPTIONAL REGULATOR"/>
    <property type="match status" value="1"/>
</dbReference>
<reference evidence="3 4" key="1">
    <citation type="submission" date="2016-10" db="EMBL/GenBank/DDBJ databases">
        <authorList>
            <person name="de Groot N.N."/>
        </authorList>
    </citation>
    <scope>NUCLEOTIDE SEQUENCE [LARGE SCALE GENOMIC DNA]</scope>
    <source>
        <strain evidence="3 4">NP_1H</strain>
    </source>
</reference>
<keyword evidence="4" id="KW-1185">Reference proteome</keyword>
<accession>A0A1G8H0J1</accession>
<dbReference type="STRING" id="335973.SAMN04488693_10522"/>
<dbReference type="InterPro" id="IPR025736">
    <property type="entry name" value="PucR_C-HTH_dom"/>
</dbReference>
<dbReference type="Proteomes" id="UP000199258">
    <property type="component" value="Unassembled WGS sequence"/>
</dbReference>
<name>A0A1G8H0J1_9MICC</name>
<gene>
    <name evidence="3" type="ORF">SAMN04488693_10522</name>
</gene>
<feature type="domain" description="PucR C-terminal helix-turn-helix" evidence="2">
    <location>
        <begin position="434"/>
        <end position="491"/>
    </location>
</feature>
<protein>
    <submittedName>
        <fullName evidence="3">PucR C-terminal helix-turn-helix domain-containing protein</fullName>
    </submittedName>
</protein>
<dbReference type="AlphaFoldDB" id="A0A1G8H0J1"/>
<organism evidence="3 4">
    <name type="scientific">Arthrobacter subterraneus</name>
    <dbReference type="NCBI Taxonomy" id="335973"/>
    <lineage>
        <taxon>Bacteria</taxon>
        <taxon>Bacillati</taxon>
        <taxon>Actinomycetota</taxon>
        <taxon>Actinomycetes</taxon>
        <taxon>Micrococcales</taxon>
        <taxon>Micrococcaceae</taxon>
        <taxon>Arthrobacter</taxon>
    </lineage>
</organism>
<dbReference type="Gene3D" id="1.10.10.2840">
    <property type="entry name" value="PucR C-terminal helix-turn-helix domain"/>
    <property type="match status" value="1"/>
</dbReference>
<dbReference type="PANTHER" id="PTHR33744">
    <property type="entry name" value="CARBOHYDRATE DIACID REGULATOR"/>
    <property type="match status" value="1"/>
</dbReference>
<proteinExistence type="predicted"/>
<sequence length="494" mass="53110">MIVADLLAADSLQLRLHTPSSVERLAQEISWCAPTEIMDPTPFLSPNVLLLTNGIGLNVEDERTWAAYVERLVAARVSAIAFGTGTAHRLVPRGLVRASTEQEMPLLEIPRVVPFLQVHRHVTNVLQSEYFASTTRSWELAEMCAGLAASGASLGEILGALAEETGAELAIFDVSGAVIASFPASGVWTHSDLEGVAAGRREGVVPLPMGGGDSFHLVARGSSAEHPVATLLGPAASIIAVQLQTALNSASQREQELERLLDMVPDWNGVALEEFSRGFAATGLDPAGDTYVVTATAGHANLSHAWRLRLILHELFEDVRLVVRAGTLYSFAQVPIPSADSSGGVLKPLLRRLRQEMPRQPLVVKGPCNSVDEFRLGVHQAGEMVTAVSQPTLAPELAIGALVASSVTRGARTSAQKLLAPVIAYDHEHTGHMMHTLRTYLAHDGQPSRACANLFIHRNTLAQRLAKLERLLNLRLNTLEGQATCLMALRILET</sequence>
<dbReference type="InterPro" id="IPR012914">
    <property type="entry name" value="PucR_dom"/>
</dbReference>
<dbReference type="Pfam" id="PF07905">
    <property type="entry name" value="PucR"/>
    <property type="match status" value="1"/>
</dbReference>
<dbReference type="InterPro" id="IPR042070">
    <property type="entry name" value="PucR_C-HTH_sf"/>
</dbReference>
<dbReference type="Pfam" id="PF13556">
    <property type="entry name" value="HTH_30"/>
    <property type="match status" value="1"/>
</dbReference>
<dbReference type="RefSeq" id="WP_090585572.1">
    <property type="nucleotide sequence ID" value="NZ_FNDT01000005.1"/>
</dbReference>
<evidence type="ECO:0000259" key="1">
    <source>
        <dbReference type="Pfam" id="PF07905"/>
    </source>
</evidence>